<reference evidence="1 2" key="1">
    <citation type="submission" date="2020-08" db="EMBL/GenBank/DDBJ databases">
        <title>Whole-Genome Sequence of French Clinical Streptomyces mexicanus Strain Q0842.</title>
        <authorList>
            <person name="Boxberger M."/>
            <person name="La Scola B."/>
        </authorList>
    </citation>
    <scope>NUCLEOTIDE SEQUENCE [LARGE SCALE GENOMIC DNA]</scope>
    <source>
        <strain evidence="1 2">Marseille-Q0842</strain>
    </source>
</reference>
<dbReference type="InterPro" id="IPR017642">
    <property type="entry name" value="DNA_S_mod_DndB"/>
</dbReference>
<dbReference type="OrthoDB" id="8266194at2"/>
<accession>A0A7X1HZB5</accession>
<dbReference type="Pfam" id="PF14072">
    <property type="entry name" value="DndB"/>
    <property type="match status" value="1"/>
</dbReference>
<name>A0A7X1HZB5_9ACTN</name>
<dbReference type="AlphaFoldDB" id="A0A7X1HZB5"/>
<proteinExistence type="predicted"/>
<dbReference type="Proteomes" id="UP000517694">
    <property type="component" value="Unassembled WGS sequence"/>
</dbReference>
<evidence type="ECO:0000313" key="1">
    <source>
        <dbReference type="EMBL" id="MBC2865671.1"/>
    </source>
</evidence>
<dbReference type="EMBL" id="JACMHY010000004">
    <property type="protein sequence ID" value="MBC2865671.1"/>
    <property type="molecule type" value="Genomic_DNA"/>
</dbReference>
<gene>
    <name evidence="1" type="ORF">H1R13_11850</name>
</gene>
<protein>
    <submittedName>
        <fullName evidence="1">Uncharacterized protein</fullName>
    </submittedName>
</protein>
<dbReference type="RefSeq" id="WP_159667111.1">
    <property type="nucleotide sequence ID" value="NZ_JACMHY010000004.1"/>
</dbReference>
<keyword evidence="2" id="KW-1185">Reference proteome</keyword>
<organism evidence="1 2">
    <name type="scientific">Streptomyces mexicanus</name>
    <dbReference type="NCBI Taxonomy" id="178566"/>
    <lineage>
        <taxon>Bacteria</taxon>
        <taxon>Bacillati</taxon>
        <taxon>Actinomycetota</taxon>
        <taxon>Actinomycetes</taxon>
        <taxon>Kitasatosporales</taxon>
        <taxon>Streptomycetaceae</taxon>
        <taxon>Streptomyces</taxon>
    </lineage>
</organism>
<evidence type="ECO:0000313" key="2">
    <source>
        <dbReference type="Proteomes" id="UP000517694"/>
    </source>
</evidence>
<comment type="caution">
    <text evidence="1">The sequence shown here is derived from an EMBL/GenBank/DDBJ whole genome shotgun (WGS) entry which is preliminary data.</text>
</comment>
<sequence length="399" mass="43209">MLSPVRTGLAIKVQVVHSHLAIGVIDWENTWGIVNDPEIVEASANSKTDMGMDEYAEMRAAVQRLIGSKGSSKAKNIGPYADYLAKALKGELGNAWSTPPLTLWCQRPLIIDESGNTHLPILDAIVAVDAETQITAMHRIRKNKKFYGLEGFDFSTAMVAFEIYHGIPASDARQIFHDRNLKGVPVDKSLALSMDDRDLATTITRQLVDATTVMLPDGEKPLADFIVTGKRQAGSSPNEWITLSALRTMVVTTLLGRSGIQASSGNASITLADLPDGVTESQALHEVVDALKDLITTHTDQFVQKNAITTPAVLAGLGATMHRTMSWTEEPFEPHVDVKGLLKTVRWERDAQYWGGVSATVKTDGKVTWGGGAKDSGYKVYTALTDPSSDVGKKIRGLA</sequence>